<dbReference type="RefSeq" id="WP_058942388.1">
    <property type="nucleotide sequence ID" value="NZ_LNSV01000027.1"/>
</dbReference>
<reference evidence="1 2" key="1">
    <citation type="submission" date="2015-11" db="EMBL/GenBank/DDBJ databases">
        <title>Genome-wide analysis reveals the secondary metabolome in Streptomyces kanasensis ZX01.</title>
        <authorList>
            <person name="Zhang G."/>
            <person name="Han L."/>
            <person name="Feng J."/>
            <person name="Zhang X."/>
        </authorList>
    </citation>
    <scope>NUCLEOTIDE SEQUENCE [LARGE SCALE GENOMIC DNA]</scope>
    <source>
        <strain evidence="1 2">ZX01</strain>
    </source>
</reference>
<sequence length="61" mass="6594">MNPTPPAAMAVITAALDDYRLTTPPTQQTPDGAAHRIAEYLRSSGYAITPQPTQHRHRPAA</sequence>
<evidence type="ECO:0000313" key="2">
    <source>
        <dbReference type="Proteomes" id="UP000054011"/>
    </source>
</evidence>
<dbReference type="Proteomes" id="UP000054011">
    <property type="component" value="Unassembled WGS sequence"/>
</dbReference>
<evidence type="ECO:0008006" key="3">
    <source>
        <dbReference type="Google" id="ProtNLM"/>
    </source>
</evidence>
<keyword evidence="2" id="KW-1185">Reference proteome</keyword>
<protein>
    <recommendedName>
        <fullName evidence="3">Peptidase M20</fullName>
    </recommendedName>
</protein>
<dbReference type="AlphaFoldDB" id="A0A100Y665"/>
<accession>A0A100Y665</accession>
<dbReference type="STRING" id="936756.ATE80_13155"/>
<dbReference type="EMBL" id="LNSV01000027">
    <property type="protein sequence ID" value="KUH38411.1"/>
    <property type="molecule type" value="Genomic_DNA"/>
</dbReference>
<gene>
    <name evidence="1" type="ORF">ATE80_13155</name>
</gene>
<proteinExistence type="predicted"/>
<name>A0A100Y665_9ACTN</name>
<comment type="caution">
    <text evidence="1">The sequence shown here is derived from an EMBL/GenBank/DDBJ whole genome shotgun (WGS) entry which is preliminary data.</text>
</comment>
<evidence type="ECO:0000313" key="1">
    <source>
        <dbReference type="EMBL" id="KUH38411.1"/>
    </source>
</evidence>
<dbReference type="OrthoDB" id="4345114at2"/>
<organism evidence="1 2">
    <name type="scientific">Streptomyces kanasensis</name>
    <dbReference type="NCBI Taxonomy" id="936756"/>
    <lineage>
        <taxon>Bacteria</taxon>
        <taxon>Bacillati</taxon>
        <taxon>Actinomycetota</taxon>
        <taxon>Actinomycetes</taxon>
        <taxon>Kitasatosporales</taxon>
        <taxon>Streptomycetaceae</taxon>
        <taxon>Streptomyces</taxon>
    </lineage>
</organism>